<reference evidence="3 4" key="1">
    <citation type="journal article" date="2012" name="Int. J. Syst. Evol. Microbiol.">
        <title>Vibrio caribbeanicus sp. nov., isolated from the marine sponge Scleritoderma cyanea.</title>
        <authorList>
            <person name="Hoffmann M."/>
            <person name="Monday S.R."/>
            <person name="Allard M.W."/>
            <person name="Strain E.A."/>
            <person name="Whittaker P."/>
            <person name="Naum M."/>
            <person name="McCarthy P.J."/>
            <person name="Lopez J.V."/>
            <person name="Fischer M."/>
            <person name="Brown E.W."/>
        </authorList>
    </citation>
    <scope>NUCLEOTIDE SEQUENCE [LARGE SCALE GENOMIC DNA]</scope>
    <source>
        <strain evidence="3 4">LMG 20546</strain>
    </source>
</reference>
<evidence type="ECO:0000313" key="4">
    <source>
        <dbReference type="Proteomes" id="UP000004371"/>
    </source>
</evidence>
<dbReference type="GO" id="GO:0000270">
    <property type="term" value="P:peptidoglycan metabolic process"/>
    <property type="evidence" value="ECO:0007669"/>
    <property type="project" value="InterPro"/>
</dbReference>
<name>E8LS06_9VIBR</name>
<dbReference type="STRING" id="945543.VIBR0546_10924"/>
<proteinExistence type="inferred from homology"/>
<dbReference type="InterPro" id="IPR000189">
    <property type="entry name" value="Transglyc_AS"/>
</dbReference>
<comment type="similarity">
    <text evidence="1">Belongs to the transglycosylase Slt family.</text>
</comment>
<dbReference type="CDD" id="cd16894">
    <property type="entry name" value="MltD-like"/>
    <property type="match status" value="1"/>
</dbReference>
<comment type="caution">
    <text evidence="3">The sequence shown here is derived from an EMBL/GenBank/DDBJ whole genome shotgun (WGS) entry which is preliminary data.</text>
</comment>
<feature type="domain" description="Transglycosylase SLT" evidence="2">
    <location>
        <begin position="64"/>
        <end position="168"/>
    </location>
</feature>
<dbReference type="PANTHER" id="PTHR37423">
    <property type="entry name" value="SOLUBLE LYTIC MUREIN TRANSGLYCOSYLASE-RELATED"/>
    <property type="match status" value="1"/>
</dbReference>
<dbReference type="EMBL" id="AEVS01000040">
    <property type="protein sequence ID" value="EGA66503.1"/>
    <property type="molecule type" value="Genomic_DNA"/>
</dbReference>
<dbReference type="InterPro" id="IPR023346">
    <property type="entry name" value="Lysozyme-like_dom_sf"/>
</dbReference>
<dbReference type="GO" id="GO:0016020">
    <property type="term" value="C:membrane"/>
    <property type="evidence" value="ECO:0007669"/>
    <property type="project" value="InterPro"/>
</dbReference>
<dbReference type="SUPFAM" id="SSF53955">
    <property type="entry name" value="Lysozyme-like"/>
    <property type="match status" value="1"/>
</dbReference>
<evidence type="ECO:0000313" key="3">
    <source>
        <dbReference type="EMBL" id="EGA66503.1"/>
    </source>
</evidence>
<dbReference type="AlphaFoldDB" id="E8LS06"/>
<dbReference type="Pfam" id="PF01464">
    <property type="entry name" value="SLT"/>
    <property type="match status" value="1"/>
</dbReference>
<protein>
    <submittedName>
        <fullName evidence="3">Membrane-bound lytic murein transglycosylase D</fullName>
    </submittedName>
</protein>
<dbReference type="InterPro" id="IPR008258">
    <property type="entry name" value="Transglycosylase_SLT_dom_1"/>
</dbReference>
<dbReference type="PANTHER" id="PTHR37423:SF2">
    <property type="entry name" value="MEMBRANE-BOUND LYTIC MUREIN TRANSGLYCOSYLASE C"/>
    <property type="match status" value="1"/>
</dbReference>
<dbReference type="eggNOG" id="COG0741">
    <property type="taxonomic scope" value="Bacteria"/>
</dbReference>
<accession>E8LS06</accession>
<sequence length="227" mass="25301">MSIYRAILIRTVVLALALCTLVTHGAPLPDQITRQKQHLAPYQAQIQARLDANHSLIRDISQQLEEQKLPTLLALLPMLESSFNPKAVSHANAAGLWQLIPATAQRFGLEVSQNQDQRFDTQASTQAAIQYLSFLHNKFDDLALALAAYNAGEGRVSRAIKQAGSTHFSALKLPKETRQYVSRFYALLELVEWQHLTQPQPNTLFLFGQSTSQPLIDLTPLPPLITL</sequence>
<dbReference type="GO" id="GO:0008933">
    <property type="term" value="F:peptidoglycan lytic transglycosylase activity"/>
    <property type="evidence" value="ECO:0007669"/>
    <property type="project" value="InterPro"/>
</dbReference>
<evidence type="ECO:0000259" key="2">
    <source>
        <dbReference type="Pfam" id="PF01464"/>
    </source>
</evidence>
<organism evidence="3 4">
    <name type="scientific">Vibrio brasiliensis LMG 20546</name>
    <dbReference type="NCBI Taxonomy" id="945543"/>
    <lineage>
        <taxon>Bacteria</taxon>
        <taxon>Pseudomonadati</taxon>
        <taxon>Pseudomonadota</taxon>
        <taxon>Gammaproteobacteria</taxon>
        <taxon>Vibrionales</taxon>
        <taxon>Vibrionaceae</taxon>
        <taxon>Vibrio</taxon>
        <taxon>Vibrio oreintalis group</taxon>
    </lineage>
</organism>
<evidence type="ECO:0000256" key="1">
    <source>
        <dbReference type="ARBA" id="ARBA00007734"/>
    </source>
</evidence>
<gene>
    <name evidence="3" type="ORF">VIBR0546_10924</name>
</gene>
<dbReference type="PROSITE" id="PS00922">
    <property type="entry name" value="TRANSGLYCOSYLASE"/>
    <property type="match status" value="1"/>
</dbReference>
<keyword evidence="4" id="KW-1185">Reference proteome</keyword>
<dbReference type="Proteomes" id="UP000004371">
    <property type="component" value="Unassembled WGS sequence"/>
</dbReference>
<dbReference type="Gene3D" id="1.10.530.10">
    <property type="match status" value="1"/>
</dbReference>